<name>B8A257_MAIZE</name>
<organism evidence="1">
    <name type="scientific">Zea mays</name>
    <name type="common">Maize</name>
    <dbReference type="NCBI Taxonomy" id="4577"/>
    <lineage>
        <taxon>Eukaryota</taxon>
        <taxon>Viridiplantae</taxon>
        <taxon>Streptophyta</taxon>
        <taxon>Embryophyta</taxon>
        <taxon>Tracheophyta</taxon>
        <taxon>Spermatophyta</taxon>
        <taxon>Magnoliopsida</taxon>
        <taxon>Liliopsida</taxon>
        <taxon>Poales</taxon>
        <taxon>Poaceae</taxon>
        <taxon>PACMAD clade</taxon>
        <taxon>Panicoideae</taxon>
        <taxon>Andropogonodae</taxon>
        <taxon>Andropogoneae</taxon>
        <taxon>Tripsacinae</taxon>
        <taxon>Zea</taxon>
    </lineage>
</organism>
<protein>
    <submittedName>
        <fullName evidence="1">Uncharacterized protein</fullName>
    </submittedName>
</protein>
<accession>B8A257</accession>
<dbReference type="EMBL" id="BT055649">
    <property type="protein sequence ID" value="ACL54256.1"/>
    <property type="molecule type" value="mRNA"/>
</dbReference>
<evidence type="ECO:0000313" key="1">
    <source>
        <dbReference type="EMBL" id="ACL54256.1"/>
    </source>
</evidence>
<proteinExistence type="evidence at transcript level"/>
<reference evidence="1" key="2">
    <citation type="submission" date="2012-06" db="EMBL/GenBank/DDBJ databases">
        <authorList>
            <person name="Yu Y."/>
            <person name="Currie J."/>
            <person name="Lomeli R."/>
            <person name="Angelova A."/>
            <person name="Collura K."/>
            <person name="Wissotski M."/>
            <person name="Campos D."/>
            <person name="Kudrna D."/>
            <person name="Golser W."/>
            <person name="Ashely E."/>
            <person name="Descour A."/>
            <person name="Fernandes J."/>
            <person name="Soderlund C."/>
            <person name="Walbot V."/>
        </authorList>
    </citation>
    <scope>NUCLEOTIDE SEQUENCE</scope>
    <source>
        <strain evidence="1">B73</strain>
    </source>
</reference>
<dbReference type="AlphaFoldDB" id="B8A257"/>
<sequence length="79" mass="9029">MVTTYSLETHWQHDNTIPETRGNEHTREYITDVEVQGMDQTDLKILKPAKQDLYFCVTTSHGYSVLDVLGGFSFGCFDP</sequence>
<reference evidence="1" key="1">
    <citation type="journal article" date="2009" name="PLoS Genet.">
        <title>Sequencing, mapping, and analysis of 27,455 maize full-length cDNAs.</title>
        <authorList>
            <person name="Soderlund C."/>
            <person name="Descour A."/>
            <person name="Kudrna D."/>
            <person name="Bomhoff M."/>
            <person name="Boyd L."/>
            <person name="Currie J."/>
            <person name="Angelova A."/>
            <person name="Collura K."/>
            <person name="Wissotski M."/>
            <person name="Ashley E."/>
            <person name="Morrow D."/>
            <person name="Fernandes J."/>
            <person name="Walbot V."/>
            <person name="Yu Y."/>
        </authorList>
    </citation>
    <scope>NUCLEOTIDE SEQUENCE</scope>
    <source>
        <strain evidence="1">B73</strain>
    </source>
</reference>